<evidence type="ECO:0000256" key="1">
    <source>
        <dbReference type="PROSITE-ProRule" id="PRU00175"/>
    </source>
</evidence>
<evidence type="ECO:0000256" key="2">
    <source>
        <dbReference type="SAM" id="Coils"/>
    </source>
</evidence>
<evidence type="ECO:0000313" key="6">
    <source>
        <dbReference type="Proteomes" id="UP000009168"/>
    </source>
</evidence>
<keyword evidence="6" id="KW-1185">Reference proteome</keyword>
<evidence type="ECO:0000256" key="3">
    <source>
        <dbReference type="SAM" id="MobiDB-lite"/>
    </source>
</evidence>
<keyword evidence="1" id="KW-0862">Zinc</keyword>
<dbReference type="SUPFAM" id="SSF57850">
    <property type="entry name" value="RING/U-box"/>
    <property type="match status" value="1"/>
</dbReference>
<feature type="coiled-coil region" evidence="2">
    <location>
        <begin position="374"/>
        <end position="605"/>
    </location>
</feature>
<feature type="coiled-coil region" evidence="2">
    <location>
        <begin position="50"/>
        <end position="339"/>
    </location>
</feature>
<name>I7MLP0_TETTS</name>
<dbReference type="Proteomes" id="UP000009168">
    <property type="component" value="Unassembled WGS sequence"/>
</dbReference>
<dbReference type="STRING" id="312017.I7MLP0"/>
<feature type="region of interest" description="Disordered" evidence="3">
    <location>
        <begin position="1"/>
        <end position="25"/>
    </location>
</feature>
<feature type="coiled-coil region" evidence="2">
    <location>
        <begin position="645"/>
        <end position="700"/>
    </location>
</feature>
<dbReference type="Gene3D" id="1.10.287.1490">
    <property type="match status" value="1"/>
</dbReference>
<protein>
    <recommendedName>
        <fullName evidence="4">RING-type domain-containing protein</fullName>
    </recommendedName>
</protein>
<reference evidence="6" key="1">
    <citation type="journal article" date="2006" name="PLoS Biol.">
        <title>Macronuclear genome sequence of the ciliate Tetrahymena thermophila, a model eukaryote.</title>
        <authorList>
            <person name="Eisen J.A."/>
            <person name="Coyne R.S."/>
            <person name="Wu M."/>
            <person name="Wu D."/>
            <person name="Thiagarajan M."/>
            <person name="Wortman J.R."/>
            <person name="Badger J.H."/>
            <person name="Ren Q."/>
            <person name="Amedeo P."/>
            <person name="Jones K.M."/>
            <person name="Tallon L.J."/>
            <person name="Delcher A.L."/>
            <person name="Salzberg S.L."/>
            <person name="Silva J.C."/>
            <person name="Haas B.J."/>
            <person name="Majoros W.H."/>
            <person name="Farzad M."/>
            <person name="Carlton J.M."/>
            <person name="Smith R.K. Jr."/>
            <person name="Garg J."/>
            <person name="Pearlman R.E."/>
            <person name="Karrer K.M."/>
            <person name="Sun L."/>
            <person name="Manning G."/>
            <person name="Elde N.C."/>
            <person name="Turkewitz A.P."/>
            <person name="Asai D.J."/>
            <person name="Wilkes D.E."/>
            <person name="Wang Y."/>
            <person name="Cai H."/>
            <person name="Collins K."/>
            <person name="Stewart B.A."/>
            <person name="Lee S.R."/>
            <person name="Wilamowska K."/>
            <person name="Weinberg Z."/>
            <person name="Ruzzo W.L."/>
            <person name="Wloga D."/>
            <person name="Gaertig J."/>
            <person name="Frankel J."/>
            <person name="Tsao C.-C."/>
            <person name="Gorovsky M.A."/>
            <person name="Keeling P.J."/>
            <person name="Waller R.F."/>
            <person name="Patron N.J."/>
            <person name="Cherry J.M."/>
            <person name="Stover N.A."/>
            <person name="Krieger C.J."/>
            <person name="del Toro C."/>
            <person name="Ryder H.F."/>
            <person name="Williamson S.C."/>
            <person name="Barbeau R.A."/>
            <person name="Hamilton E.P."/>
            <person name="Orias E."/>
        </authorList>
    </citation>
    <scope>NUCLEOTIDE SEQUENCE [LARGE SCALE GENOMIC DNA]</scope>
    <source>
        <strain evidence="6">SB210</strain>
    </source>
</reference>
<gene>
    <name evidence="5" type="ORF">TTHERM_00348770</name>
</gene>
<feature type="domain" description="RING-type" evidence="4">
    <location>
        <begin position="764"/>
        <end position="800"/>
    </location>
</feature>
<dbReference type="InterPro" id="IPR013083">
    <property type="entry name" value="Znf_RING/FYVE/PHD"/>
</dbReference>
<dbReference type="RefSeq" id="XP_001023032.2">
    <property type="nucleotide sequence ID" value="XM_001023032.2"/>
</dbReference>
<dbReference type="Gene3D" id="3.30.40.10">
    <property type="entry name" value="Zinc/RING finger domain, C3HC4 (zinc finger)"/>
    <property type="match status" value="1"/>
</dbReference>
<dbReference type="InterPro" id="IPR001841">
    <property type="entry name" value="Znf_RING"/>
</dbReference>
<dbReference type="PROSITE" id="PS50089">
    <property type="entry name" value="ZF_RING_2"/>
    <property type="match status" value="1"/>
</dbReference>
<organism evidence="5 6">
    <name type="scientific">Tetrahymena thermophila (strain SB210)</name>
    <dbReference type="NCBI Taxonomy" id="312017"/>
    <lineage>
        <taxon>Eukaryota</taxon>
        <taxon>Sar</taxon>
        <taxon>Alveolata</taxon>
        <taxon>Ciliophora</taxon>
        <taxon>Intramacronucleata</taxon>
        <taxon>Oligohymenophorea</taxon>
        <taxon>Hymenostomatida</taxon>
        <taxon>Tetrahymenina</taxon>
        <taxon>Tetrahymenidae</taxon>
        <taxon>Tetrahymena</taxon>
    </lineage>
</organism>
<evidence type="ECO:0000313" key="5">
    <source>
        <dbReference type="EMBL" id="EAS02787.2"/>
    </source>
</evidence>
<dbReference type="GO" id="GO:0008270">
    <property type="term" value="F:zinc ion binding"/>
    <property type="evidence" value="ECO:0007669"/>
    <property type="project" value="UniProtKB-KW"/>
</dbReference>
<proteinExistence type="predicted"/>
<keyword evidence="1" id="KW-0863">Zinc-finger</keyword>
<dbReference type="AlphaFoldDB" id="I7MLP0"/>
<keyword evidence="1" id="KW-0479">Metal-binding</keyword>
<sequence>MSKNFDKKFTLPLIDYKPPKKDDSENYNFIKETRKSRTSFKDIPPPTEDQEDLRTQVMRLKKELEQRNQSVMALQRNFESLSTMFKTEKSETQRYKNEVQQLRDLNQNYLSKIKDIEGKLDDANGKLVKGQQDNEAANEKVSHMNKVQNELAKANKRIQELESLLEQRNSLNTDLNQQLRETNSQLQKILNQDKNFEKEKKQFQADLQTLKDQNQQLNIQKEESERQVKILEENLDKALNRINDLQDKSQDSEALKEELLDHDRKMKKEIQTLKQRESDLLIQLKKLENVHESQQTLLKMKSNNESSIKQETAQLKELNKELEEELSKLREERNNCKCFNYLNLINNYEEMKSKCQDEIILIAKFEVKNNQQVTKELRDNVQIMSSEIQNLRQRLSEYEGQSSQQIDQLKEMLEREKNMNQILNDEKLQIQSALSISEEQKNALNRKLEQELNSQNSELNKQAEQNQNLIKNLNEYEQKKNMLEKEKQNYFQMVQSKDNLIDNLQKEVNKNQEKLQEFVQNIQTLRSDNSQLMQKTKELEEQNSKLEQQIQLLSSQNKELKDKYSQLTSDQKSEQTQLSSMQNQIEELKQRMEQEILNSQALNKSHKELITMLQDKEADLKKIKYEYEEKISLLSKNEKELDGDLKSLKASYEKKIQELNNAIIQKDAFLNQSLEYQQQIEKLKEERDENSRQISKKDSLLFKQDLDIKTLTSKLAIAEKNLEELDPIKVKQQIQDLKDKEKLLRSSVAKIENAAQAAEAQFGCSYCGQTIKDAKTCAPCGHSFCDACFKGYTPHCQECRKPETELVFSNKILDSVIGNYNYIMLTLQSIKVI</sequence>
<dbReference type="EMBL" id="GG662523">
    <property type="protein sequence ID" value="EAS02787.2"/>
    <property type="molecule type" value="Genomic_DNA"/>
</dbReference>
<evidence type="ECO:0000259" key="4">
    <source>
        <dbReference type="PROSITE" id="PS50089"/>
    </source>
</evidence>
<dbReference type="KEGG" id="tet:TTHERM_00348770"/>
<keyword evidence="2" id="KW-0175">Coiled coil</keyword>
<dbReference type="OrthoDB" id="305373at2759"/>
<dbReference type="eggNOG" id="KOG1836">
    <property type="taxonomic scope" value="Eukaryota"/>
</dbReference>
<accession>I7MLP0</accession>
<dbReference type="GeneID" id="7836841"/>
<dbReference type="InParanoid" id="I7MLP0"/>